<sequence length="273" mass="31131">MKSLKNHLILFDAECPMCKLYTKGFTKVGMLDPTGAQPYQNMPQNVCPYVDQQRAVNEIALVDTETGQVSYGIHSLFKVLANSIPFLGPLFSLKPFIWIMSKVYAFVSYNRKVIIPAEITKDSFAIQPTFKLKYRIAYLLFTWFMASLILTHYAGLLKDLMPVGDAYREYFICGGQIVFQAIVVGILAWDKKWEYLGNMMTISFAGSLLLLPALLTAKFLVLPALFYVIYFMGVAGIMFLEHLRRMGILKLGYIPTLTWVLYRIIVLLLILFI</sequence>
<feature type="transmembrane region" description="Helical" evidence="1">
    <location>
        <begin position="167"/>
        <end position="188"/>
    </location>
</feature>
<feature type="transmembrane region" description="Helical" evidence="1">
    <location>
        <begin position="195"/>
        <end position="214"/>
    </location>
</feature>
<dbReference type="AlphaFoldDB" id="A0A2D1U6Y7"/>
<accession>A0A2D1U6Y7</accession>
<evidence type="ECO:0000313" key="2">
    <source>
        <dbReference type="EMBL" id="ATP57314.1"/>
    </source>
</evidence>
<keyword evidence="1" id="KW-1133">Transmembrane helix</keyword>
<dbReference type="RefSeq" id="WP_099439241.1">
    <property type="nucleotide sequence ID" value="NZ_CP024091.1"/>
</dbReference>
<keyword evidence="1" id="KW-0472">Membrane</keyword>
<evidence type="ECO:0000256" key="1">
    <source>
        <dbReference type="SAM" id="Phobius"/>
    </source>
</evidence>
<keyword evidence="3" id="KW-1185">Reference proteome</keyword>
<dbReference type="KEGG" id="pgs:CPT03_12940"/>
<organism evidence="2 3">
    <name type="scientific">Pedobacter ginsengisoli</name>
    <dbReference type="NCBI Taxonomy" id="363852"/>
    <lineage>
        <taxon>Bacteria</taxon>
        <taxon>Pseudomonadati</taxon>
        <taxon>Bacteroidota</taxon>
        <taxon>Sphingobacteriia</taxon>
        <taxon>Sphingobacteriales</taxon>
        <taxon>Sphingobacteriaceae</taxon>
        <taxon>Pedobacter</taxon>
    </lineage>
</organism>
<proteinExistence type="predicted"/>
<feature type="transmembrane region" description="Helical" evidence="1">
    <location>
        <begin position="136"/>
        <end position="155"/>
    </location>
</feature>
<keyword evidence="1" id="KW-0812">Transmembrane</keyword>
<protein>
    <submittedName>
        <fullName evidence="2">DUF393 domain-containing protein</fullName>
    </submittedName>
</protein>
<evidence type="ECO:0000313" key="3">
    <source>
        <dbReference type="Proteomes" id="UP000223749"/>
    </source>
</evidence>
<dbReference type="EMBL" id="CP024091">
    <property type="protein sequence ID" value="ATP57314.1"/>
    <property type="molecule type" value="Genomic_DNA"/>
</dbReference>
<name>A0A2D1U6Y7_9SPHI</name>
<gene>
    <name evidence="2" type="ORF">CPT03_12940</name>
</gene>
<dbReference type="OrthoDB" id="671850at2"/>
<feature type="transmembrane region" description="Helical" evidence="1">
    <location>
        <begin position="220"/>
        <end position="240"/>
    </location>
</feature>
<feature type="transmembrane region" description="Helical" evidence="1">
    <location>
        <begin position="252"/>
        <end position="272"/>
    </location>
</feature>
<reference evidence="2 3" key="1">
    <citation type="submission" date="2017-10" db="EMBL/GenBank/DDBJ databases">
        <title>Whole genome of Pedobacter ginsengisoli T01R-27 isolated from tomato rhizosphere.</title>
        <authorList>
            <person name="Weon H.-Y."/>
            <person name="Lee S.A."/>
            <person name="Sang M.K."/>
            <person name="Song J."/>
        </authorList>
    </citation>
    <scope>NUCLEOTIDE SEQUENCE [LARGE SCALE GENOMIC DNA]</scope>
    <source>
        <strain evidence="2 3">T01R-27</strain>
    </source>
</reference>
<dbReference type="Proteomes" id="UP000223749">
    <property type="component" value="Chromosome"/>
</dbReference>